<feature type="domain" description="Glycosyl transferase family 1" evidence="5">
    <location>
        <begin position="250"/>
        <end position="418"/>
    </location>
</feature>
<comment type="similarity">
    <text evidence="1">Belongs to the glycosyltransferase group 1 family. Glycosyltransferase 4 subfamily.</text>
</comment>
<evidence type="ECO:0000313" key="7">
    <source>
        <dbReference type="Proteomes" id="UP000006222"/>
    </source>
</evidence>
<accession>F2ASJ4</accession>
<gene>
    <name evidence="6" type="ORF">RBWH47_03071</name>
</gene>
<dbReference type="RefSeq" id="WP_007326605.1">
    <property type="nucleotide sequence ID" value="NZ_AFAR01000147.1"/>
</dbReference>
<dbReference type="InterPro" id="IPR001296">
    <property type="entry name" value="Glyco_trans_1"/>
</dbReference>
<organism evidence="6 7">
    <name type="scientific">Rhodopirellula baltica WH47</name>
    <dbReference type="NCBI Taxonomy" id="991778"/>
    <lineage>
        <taxon>Bacteria</taxon>
        <taxon>Pseudomonadati</taxon>
        <taxon>Planctomycetota</taxon>
        <taxon>Planctomycetia</taxon>
        <taxon>Pirellulales</taxon>
        <taxon>Pirellulaceae</taxon>
        <taxon>Rhodopirellula</taxon>
    </lineage>
</organism>
<reference evidence="6 7" key="1">
    <citation type="journal article" date="2013" name="Mar. Genomics">
        <title>Expression of sulfatases in Rhodopirellula baltica and the diversity of sulfatases in the genus Rhodopirellula.</title>
        <authorList>
            <person name="Wegner C.E."/>
            <person name="Richter-Heitmann T."/>
            <person name="Klindworth A."/>
            <person name="Klockow C."/>
            <person name="Richter M."/>
            <person name="Achstetter T."/>
            <person name="Glockner F.O."/>
            <person name="Harder J."/>
        </authorList>
    </citation>
    <scope>NUCLEOTIDE SEQUENCE [LARGE SCALE GENOMIC DNA]</scope>
    <source>
        <strain evidence="6 7">WH47</strain>
    </source>
</reference>
<feature type="region of interest" description="Disordered" evidence="4">
    <location>
        <begin position="429"/>
        <end position="450"/>
    </location>
</feature>
<evidence type="ECO:0000256" key="2">
    <source>
        <dbReference type="ARBA" id="ARBA00022676"/>
    </source>
</evidence>
<dbReference type="Proteomes" id="UP000006222">
    <property type="component" value="Unassembled WGS sequence"/>
</dbReference>
<dbReference type="GO" id="GO:0016757">
    <property type="term" value="F:glycosyltransferase activity"/>
    <property type="evidence" value="ECO:0007669"/>
    <property type="project" value="UniProtKB-KW"/>
</dbReference>
<evidence type="ECO:0000256" key="1">
    <source>
        <dbReference type="ARBA" id="ARBA00009481"/>
    </source>
</evidence>
<dbReference type="PANTHER" id="PTHR12526:SF640">
    <property type="entry name" value="COLANIC ACID BIOSYNTHESIS GLYCOSYLTRANSFERASE WCAL-RELATED"/>
    <property type="match status" value="1"/>
</dbReference>
<protein>
    <submittedName>
        <fullName evidence="6">Hexosyltransferase</fullName>
    </submittedName>
</protein>
<dbReference type="EMBL" id="AFAR01000147">
    <property type="protein sequence ID" value="EGF27371.1"/>
    <property type="molecule type" value="Genomic_DNA"/>
</dbReference>
<comment type="caution">
    <text evidence="6">The sequence shown here is derived from an EMBL/GenBank/DDBJ whole genome shotgun (WGS) entry which is preliminary data.</text>
</comment>
<dbReference type="Gene3D" id="3.40.50.2000">
    <property type="entry name" value="Glycogen Phosphorylase B"/>
    <property type="match status" value="2"/>
</dbReference>
<sequence length="450" mass="50050">MKIVFLTAGAAGMYCGSCMHDNAIAKALRASGDDVLLQPVYTPIRTDESTIASEQVFFGGIHVYLLQQMPWLRWLPRWTRSWMDRPSLIRMLTRRAVKTDPAKLGELTLSMLRGEHGRQSEEVGRLVDWLAKDIQPDAIIFSNLLIGGAIPTIRRRLPNTRLVVTLQGDDIFLDHLPADARAQAIALCSELAEQVDVFVSHSEFYRDKMGAMLGIPHERFDIHPLSIDLAPFTSPPSNKKVSEQPAETTDKSKGEFRIGYLARLAPEKGLHHLVDAFSQIGAMPEHANVTLHAAGWLGEHNIPYLDELRSRIAKAGLTDRFVVHESPDQSTKIELLRQMDVLSVPAPYEDPKGLFLLEAMACGIPVVQPDHGAFTEVVRSTGGGILFHPENTDALIHELIGLKNDPDRRVNLGETGRQSVHQRHHIESAAEHMRRTCQPSEAPLAKQSEA</sequence>
<dbReference type="Pfam" id="PF00534">
    <property type="entry name" value="Glycos_transf_1"/>
    <property type="match status" value="1"/>
</dbReference>
<name>F2ASJ4_RHOBT</name>
<dbReference type="AlphaFoldDB" id="F2ASJ4"/>
<dbReference type="SUPFAM" id="SSF53756">
    <property type="entry name" value="UDP-Glycosyltransferase/glycogen phosphorylase"/>
    <property type="match status" value="1"/>
</dbReference>
<evidence type="ECO:0000256" key="4">
    <source>
        <dbReference type="SAM" id="MobiDB-lite"/>
    </source>
</evidence>
<dbReference type="CDD" id="cd03801">
    <property type="entry name" value="GT4_PimA-like"/>
    <property type="match status" value="1"/>
</dbReference>
<dbReference type="PANTHER" id="PTHR12526">
    <property type="entry name" value="GLYCOSYLTRANSFERASE"/>
    <property type="match status" value="1"/>
</dbReference>
<evidence type="ECO:0000256" key="3">
    <source>
        <dbReference type="ARBA" id="ARBA00022679"/>
    </source>
</evidence>
<proteinExistence type="inferred from homology"/>
<keyword evidence="3 6" id="KW-0808">Transferase</keyword>
<dbReference type="PATRIC" id="fig|991778.3.peg.2855"/>
<keyword evidence="2" id="KW-0328">Glycosyltransferase</keyword>
<evidence type="ECO:0000313" key="6">
    <source>
        <dbReference type="EMBL" id="EGF27371.1"/>
    </source>
</evidence>
<evidence type="ECO:0000259" key="5">
    <source>
        <dbReference type="Pfam" id="PF00534"/>
    </source>
</evidence>